<sequence length="410" mass="47727">MEWRDLKIIFLVYIARKTLLILIICFLLGSTLNSHLTYAQTSAKNDSTGKSEQPLYQFTYLDDQGQENTIQAAQVLEAQDGGVVMLTRDGRLLTATPKQLKQRRQLDQNFTPLKLPELEQQLVAEFGSDFVVTQTKHFIICSQAGKRYSKWCGSLFERLYKVLHNQWHSKELPLHDPKVPMIAVIFKDRANFEQYASQILGEGASAVHGFYSIQSNRMVLYDLTAAPNERPAFTDADILKKLRKSPFNMATIIHECTHQIAFNVGLHTRFADNPLWLTEGMATYFETPDLRSKTGWRTIGKPNPWRLRQFQNFARSRRNADSLQTLITTDQRFQNPETMLDAYAEAWAFSYFLIKTKRKQYEAYLRLVADRKPLIWSTPEDRLKDFQSIFGDDLERLNQQFLRYMRQISR</sequence>
<dbReference type="Proteomes" id="UP000318704">
    <property type="component" value="Chromosome"/>
</dbReference>
<dbReference type="Pfam" id="PF07607">
    <property type="entry name" value="DUF1570"/>
    <property type="match status" value="1"/>
</dbReference>
<evidence type="ECO:0000313" key="3">
    <source>
        <dbReference type="Proteomes" id="UP000318704"/>
    </source>
</evidence>
<dbReference type="EMBL" id="CP037920">
    <property type="protein sequence ID" value="QDT94927.1"/>
    <property type="molecule type" value="Genomic_DNA"/>
</dbReference>
<accession>A0A517VPI1</accession>
<evidence type="ECO:0000313" key="2">
    <source>
        <dbReference type="EMBL" id="QDT94927.1"/>
    </source>
</evidence>
<protein>
    <recommendedName>
        <fullName evidence="1">DUF1570 domain-containing protein</fullName>
    </recommendedName>
</protein>
<dbReference type="AlphaFoldDB" id="A0A517VPI1"/>
<feature type="domain" description="DUF1570" evidence="1">
    <location>
        <begin position="248"/>
        <end position="374"/>
    </location>
</feature>
<dbReference type="KEGG" id="gaw:V144x_03600"/>
<gene>
    <name evidence="2" type="ORF">V144x_03600</name>
</gene>
<organism evidence="2 3">
    <name type="scientific">Gimesia aquarii</name>
    <dbReference type="NCBI Taxonomy" id="2527964"/>
    <lineage>
        <taxon>Bacteria</taxon>
        <taxon>Pseudomonadati</taxon>
        <taxon>Planctomycetota</taxon>
        <taxon>Planctomycetia</taxon>
        <taxon>Planctomycetales</taxon>
        <taxon>Planctomycetaceae</taxon>
        <taxon>Gimesia</taxon>
    </lineage>
</organism>
<proteinExistence type="predicted"/>
<reference evidence="2 3" key="1">
    <citation type="submission" date="2019-03" db="EMBL/GenBank/DDBJ databases">
        <title>Deep-cultivation of Planctomycetes and their phenomic and genomic characterization uncovers novel biology.</title>
        <authorList>
            <person name="Wiegand S."/>
            <person name="Jogler M."/>
            <person name="Boedeker C."/>
            <person name="Pinto D."/>
            <person name="Vollmers J."/>
            <person name="Rivas-Marin E."/>
            <person name="Kohn T."/>
            <person name="Peeters S.H."/>
            <person name="Heuer A."/>
            <person name="Rast P."/>
            <person name="Oberbeckmann S."/>
            <person name="Bunk B."/>
            <person name="Jeske O."/>
            <person name="Meyerdierks A."/>
            <person name="Storesund J.E."/>
            <person name="Kallscheuer N."/>
            <person name="Luecker S."/>
            <person name="Lage O.M."/>
            <person name="Pohl T."/>
            <person name="Merkel B.J."/>
            <person name="Hornburger P."/>
            <person name="Mueller R.-W."/>
            <person name="Bruemmer F."/>
            <person name="Labrenz M."/>
            <person name="Spormann A.M."/>
            <person name="Op den Camp H."/>
            <person name="Overmann J."/>
            <person name="Amann R."/>
            <person name="Jetten M.S.M."/>
            <person name="Mascher T."/>
            <person name="Medema M.H."/>
            <person name="Devos D.P."/>
            <person name="Kaster A.-K."/>
            <person name="Ovreas L."/>
            <person name="Rohde M."/>
            <person name="Galperin M.Y."/>
            <person name="Jogler C."/>
        </authorList>
    </citation>
    <scope>NUCLEOTIDE SEQUENCE [LARGE SCALE GENOMIC DNA]</scope>
    <source>
        <strain evidence="2 3">V144</strain>
    </source>
</reference>
<evidence type="ECO:0000259" key="1">
    <source>
        <dbReference type="Pfam" id="PF07607"/>
    </source>
</evidence>
<name>A0A517VPI1_9PLAN</name>
<dbReference type="InterPro" id="IPR011464">
    <property type="entry name" value="DUF1570"/>
</dbReference>